<dbReference type="RefSeq" id="XP_066074174.1">
    <property type="nucleotide sequence ID" value="XM_066218077.1"/>
</dbReference>
<dbReference type="AlphaFoldDB" id="A0AAX4JQR3"/>
<evidence type="ECO:0000313" key="1">
    <source>
        <dbReference type="EMBL" id="WWC87411.1"/>
    </source>
</evidence>
<dbReference type="GeneID" id="91092972"/>
<protein>
    <submittedName>
        <fullName evidence="1">Uncharacterized protein</fullName>
    </submittedName>
</protein>
<sequence length="278" mass="31335">MTSINSESEIDKVTNWTVYNRRTKQVRKADQLPTNTDFSSLSTIKGDPTKGTKGDLHNIISKLESQGESDHQSTNATYKVYKEAANHLNLYDSKSISEKQTFEFDSGKVSKIVFWTESDTKDFSTRSKSDFDSRSADDSSTIYCYGKYTEDDEKICETRLTLSQLNKRARLDKCAEQVLAKVTGFKSRLTGSVDSIDRNKDMITSWRDSPLKDEKTGEPIYVLDTVSKVSGDWSTRSSIIKTELKEMSTHESNGPTWGKVLNDILLKESRLGKSSAQP</sequence>
<name>A0AAX4JQR3_9TREE</name>
<dbReference type="Proteomes" id="UP001355207">
    <property type="component" value="Chromosome 2"/>
</dbReference>
<keyword evidence="2" id="KW-1185">Reference proteome</keyword>
<proteinExistence type="predicted"/>
<gene>
    <name evidence="1" type="ORF">L201_002300</name>
</gene>
<dbReference type="EMBL" id="CP144099">
    <property type="protein sequence ID" value="WWC87411.1"/>
    <property type="molecule type" value="Genomic_DNA"/>
</dbReference>
<organism evidence="1 2">
    <name type="scientific">Kwoniella dendrophila CBS 6074</name>
    <dbReference type="NCBI Taxonomy" id="1295534"/>
    <lineage>
        <taxon>Eukaryota</taxon>
        <taxon>Fungi</taxon>
        <taxon>Dikarya</taxon>
        <taxon>Basidiomycota</taxon>
        <taxon>Agaricomycotina</taxon>
        <taxon>Tremellomycetes</taxon>
        <taxon>Tremellales</taxon>
        <taxon>Cryptococcaceae</taxon>
        <taxon>Kwoniella</taxon>
    </lineage>
</organism>
<accession>A0AAX4JQR3</accession>
<evidence type="ECO:0000313" key="2">
    <source>
        <dbReference type="Proteomes" id="UP001355207"/>
    </source>
</evidence>
<reference evidence="1 2" key="1">
    <citation type="submission" date="2024-01" db="EMBL/GenBank/DDBJ databases">
        <title>Comparative genomics of Cryptococcus and Kwoniella reveals pathogenesis evolution and contrasting modes of karyotype evolution via chromosome fusion or intercentromeric recombination.</title>
        <authorList>
            <person name="Coelho M.A."/>
            <person name="David-Palma M."/>
            <person name="Shea T."/>
            <person name="Bowers K."/>
            <person name="McGinley-Smith S."/>
            <person name="Mohammad A.W."/>
            <person name="Gnirke A."/>
            <person name="Yurkov A.M."/>
            <person name="Nowrousian M."/>
            <person name="Sun S."/>
            <person name="Cuomo C.A."/>
            <person name="Heitman J."/>
        </authorList>
    </citation>
    <scope>NUCLEOTIDE SEQUENCE [LARGE SCALE GENOMIC DNA]</scope>
    <source>
        <strain evidence="1 2">CBS 6074</strain>
    </source>
</reference>